<dbReference type="WBParaSite" id="MBELARI_LOCUS18343">
    <property type="protein sequence ID" value="MBELARI_LOCUS18343"/>
    <property type="gene ID" value="MBELARI_LOCUS18343"/>
</dbReference>
<keyword evidence="2" id="KW-0732">Signal</keyword>
<organism evidence="3 4">
    <name type="scientific">Mesorhabditis belari</name>
    <dbReference type="NCBI Taxonomy" id="2138241"/>
    <lineage>
        <taxon>Eukaryota</taxon>
        <taxon>Metazoa</taxon>
        <taxon>Ecdysozoa</taxon>
        <taxon>Nematoda</taxon>
        <taxon>Chromadorea</taxon>
        <taxon>Rhabditida</taxon>
        <taxon>Rhabditina</taxon>
        <taxon>Rhabditomorpha</taxon>
        <taxon>Rhabditoidea</taxon>
        <taxon>Rhabditidae</taxon>
        <taxon>Mesorhabditinae</taxon>
        <taxon>Mesorhabditis</taxon>
    </lineage>
</organism>
<proteinExistence type="predicted"/>
<keyword evidence="3" id="KW-1185">Reference proteome</keyword>
<evidence type="ECO:0000256" key="2">
    <source>
        <dbReference type="SAM" id="SignalP"/>
    </source>
</evidence>
<dbReference type="Proteomes" id="UP000887575">
    <property type="component" value="Unassembled WGS sequence"/>
</dbReference>
<dbReference type="AlphaFoldDB" id="A0AAF3EX58"/>
<reference evidence="4" key="1">
    <citation type="submission" date="2024-02" db="UniProtKB">
        <authorList>
            <consortium name="WormBaseParasite"/>
        </authorList>
    </citation>
    <scope>IDENTIFICATION</scope>
</reference>
<evidence type="ECO:0008006" key="5">
    <source>
        <dbReference type="Google" id="ProtNLM"/>
    </source>
</evidence>
<evidence type="ECO:0000256" key="1">
    <source>
        <dbReference type="SAM" id="MobiDB-lite"/>
    </source>
</evidence>
<evidence type="ECO:0000313" key="4">
    <source>
        <dbReference type="WBParaSite" id="MBELARI_LOCUS18343"/>
    </source>
</evidence>
<evidence type="ECO:0000313" key="3">
    <source>
        <dbReference type="Proteomes" id="UP000887575"/>
    </source>
</evidence>
<accession>A0AAF3EX58</accession>
<feature type="region of interest" description="Disordered" evidence="1">
    <location>
        <begin position="63"/>
        <end position="102"/>
    </location>
</feature>
<protein>
    <recommendedName>
        <fullName evidence="5">Secreted protein</fullName>
    </recommendedName>
</protein>
<sequence length="102" mass="11753">MFYIVQILVMRLATQCATGMRTYGRWFNPEIRAAVRHKNLREGAHGSAIPNVKKSSMQFPKEITNGQQHPKHKAFRYKHQIHSNPRKQIPPSQHSPTCPPPN</sequence>
<feature type="compositionally biased region" description="Basic residues" evidence="1">
    <location>
        <begin position="69"/>
        <end position="85"/>
    </location>
</feature>
<name>A0AAF3EX58_9BILA</name>
<feature type="chain" id="PRO_5041999375" description="Secreted protein" evidence="2">
    <location>
        <begin position="20"/>
        <end position="102"/>
    </location>
</feature>
<feature type="signal peptide" evidence="2">
    <location>
        <begin position="1"/>
        <end position="19"/>
    </location>
</feature>